<organism evidence="1 2">
    <name type="scientific">Arctia plantaginis</name>
    <name type="common">Wood tiger moth</name>
    <name type="synonym">Phalaena plantaginis</name>
    <dbReference type="NCBI Taxonomy" id="874455"/>
    <lineage>
        <taxon>Eukaryota</taxon>
        <taxon>Metazoa</taxon>
        <taxon>Ecdysozoa</taxon>
        <taxon>Arthropoda</taxon>
        <taxon>Hexapoda</taxon>
        <taxon>Insecta</taxon>
        <taxon>Pterygota</taxon>
        <taxon>Neoptera</taxon>
        <taxon>Endopterygota</taxon>
        <taxon>Lepidoptera</taxon>
        <taxon>Glossata</taxon>
        <taxon>Ditrysia</taxon>
        <taxon>Noctuoidea</taxon>
        <taxon>Erebidae</taxon>
        <taxon>Arctiinae</taxon>
        <taxon>Arctia</taxon>
    </lineage>
</organism>
<evidence type="ECO:0000313" key="1">
    <source>
        <dbReference type="EMBL" id="CAB3250532.1"/>
    </source>
</evidence>
<dbReference type="InterPro" id="IPR029058">
    <property type="entry name" value="AB_hydrolase_fold"/>
</dbReference>
<proteinExistence type="predicted"/>
<evidence type="ECO:0000313" key="2">
    <source>
        <dbReference type="Proteomes" id="UP000494256"/>
    </source>
</evidence>
<dbReference type="AlphaFoldDB" id="A0A8S1AW57"/>
<dbReference type="Gene3D" id="3.40.50.1820">
    <property type="entry name" value="alpha/beta hydrolase"/>
    <property type="match status" value="1"/>
</dbReference>
<reference evidence="1 2" key="1">
    <citation type="submission" date="2020-04" db="EMBL/GenBank/DDBJ databases">
        <authorList>
            <person name="Wallbank WR R."/>
            <person name="Pardo Diaz C."/>
            <person name="Kozak K."/>
            <person name="Martin S."/>
            <person name="Jiggins C."/>
            <person name="Moest M."/>
            <person name="Warren A I."/>
            <person name="Byers J.R.P. K."/>
            <person name="Montejo-Kovacevich G."/>
            <person name="Yen C E."/>
        </authorList>
    </citation>
    <scope>NUCLEOTIDE SEQUENCE [LARGE SCALE GENOMIC DNA]</scope>
</reference>
<sequence length="79" mass="9416">MWYGFITTGEPIPKKWSLPMTWPPTSVNRTPHMSFGEFVKLGDILLEKRARFWDNIYEKYYRQPEPPPLHDNATLKMAF</sequence>
<comment type="caution">
    <text evidence="1">The sequence shown here is derived from an EMBL/GenBank/DDBJ whole genome shotgun (WGS) entry which is preliminary data.</text>
</comment>
<gene>
    <name evidence="1" type="ORF">APLA_LOCUS13138</name>
</gene>
<name>A0A8S1AW57_ARCPL</name>
<accession>A0A8S1AW57</accession>
<dbReference type="OrthoDB" id="49151at2759"/>
<dbReference type="EMBL" id="CADEBD010000348">
    <property type="protein sequence ID" value="CAB3250532.1"/>
    <property type="molecule type" value="Genomic_DNA"/>
</dbReference>
<dbReference type="SUPFAM" id="SSF53474">
    <property type="entry name" value="alpha/beta-Hydrolases"/>
    <property type="match status" value="1"/>
</dbReference>
<dbReference type="Proteomes" id="UP000494256">
    <property type="component" value="Unassembled WGS sequence"/>
</dbReference>
<protein>
    <submittedName>
        <fullName evidence="1">Uncharacterized protein</fullName>
    </submittedName>
</protein>